<keyword evidence="3" id="KW-1185">Reference proteome</keyword>
<dbReference type="InterPro" id="IPR051316">
    <property type="entry name" value="Zinc-reg_GTPase_activator"/>
</dbReference>
<dbReference type="EMBL" id="SIRS01000003">
    <property type="protein sequence ID" value="TBN16565.1"/>
    <property type="molecule type" value="Genomic_DNA"/>
</dbReference>
<evidence type="ECO:0000313" key="2">
    <source>
        <dbReference type="EMBL" id="TBN16565.1"/>
    </source>
</evidence>
<proteinExistence type="predicted"/>
<dbReference type="OrthoDB" id="9808822at2"/>
<comment type="caution">
    <text evidence="2">The sequence shown here is derived from an EMBL/GenBank/DDBJ whole genome shotgun (WGS) entry which is preliminary data.</text>
</comment>
<sequence length="298" mass="33087">MEAIITIVGFLGAGKTTLLKYLIKNYEAKGWKPFVILNDYENAYLDAQQLTDQMELKSIKALSGSCICCSGIVELRNIVNRIPERENGITLIEANGTSDACSLMEFLGVGINERFLPPIQVSVIDVKNWQKRGEHNTLESNQIQVSSLLVLTHLDEISSDKQIAVIEELKKLNPTAKITTMADLDVVFLPELIPSNNVVHKFNHLKSHWASCSVDLPNLPDVDCIYEICNALPKSILRVKGCTKVDKDENYTYFERKPDGQIHVRPFNGVPVTGAKLLTIGLGSEPVLLKEAIKKSLA</sequence>
<evidence type="ECO:0000313" key="3">
    <source>
        <dbReference type="Proteomes" id="UP000292372"/>
    </source>
</evidence>
<dbReference type="GO" id="GO:0005737">
    <property type="term" value="C:cytoplasm"/>
    <property type="evidence" value="ECO:0007669"/>
    <property type="project" value="TreeGrafter"/>
</dbReference>
<organism evidence="2 3">
    <name type="scientific">Hyunsoonleella pacifica</name>
    <dbReference type="NCBI Taxonomy" id="1080224"/>
    <lineage>
        <taxon>Bacteria</taxon>
        <taxon>Pseudomonadati</taxon>
        <taxon>Bacteroidota</taxon>
        <taxon>Flavobacteriia</taxon>
        <taxon>Flavobacteriales</taxon>
        <taxon>Flavobacteriaceae</taxon>
    </lineage>
</organism>
<gene>
    <name evidence="2" type="ORF">EYD46_07965</name>
</gene>
<name>A0A4Q9FPB5_9FLAO</name>
<dbReference type="PANTHER" id="PTHR13748:SF62">
    <property type="entry name" value="COBW DOMAIN-CONTAINING PROTEIN"/>
    <property type="match status" value="1"/>
</dbReference>
<dbReference type="RefSeq" id="WP_130936546.1">
    <property type="nucleotide sequence ID" value="NZ_BMEE01000002.1"/>
</dbReference>
<dbReference type="Pfam" id="PF02492">
    <property type="entry name" value="cobW"/>
    <property type="match status" value="1"/>
</dbReference>
<reference evidence="2 3" key="1">
    <citation type="journal article" date="2015" name="Int. J. Syst. Evol. Microbiol.">
        <title>Hyunsoonleella pacifica sp. nov., isolated from seawater of South Pacific Gyre.</title>
        <authorList>
            <person name="Gao X."/>
            <person name="Zhang Z."/>
            <person name="Dai X."/>
            <person name="Zhang X.H."/>
        </authorList>
    </citation>
    <scope>NUCLEOTIDE SEQUENCE [LARGE SCALE GENOMIC DNA]</scope>
    <source>
        <strain evidence="2 3">SW033</strain>
    </source>
</reference>
<dbReference type="AlphaFoldDB" id="A0A4Q9FPB5"/>
<feature type="domain" description="CobW/HypB/UreG nucleotide-binding" evidence="1">
    <location>
        <begin position="4"/>
        <end position="178"/>
    </location>
</feature>
<dbReference type="SUPFAM" id="SSF52540">
    <property type="entry name" value="P-loop containing nucleoside triphosphate hydrolases"/>
    <property type="match status" value="1"/>
</dbReference>
<dbReference type="PANTHER" id="PTHR13748">
    <property type="entry name" value="COBW-RELATED"/>
    <property type="match status" value="1"/>
</dbReference>
<dbReference type="InterPro" id="IPR027417">
    <property type="entry name" value="P-loop_NTPase"/>
</dbReference>
<evidence type="ECO:0000259" key="1">
    <source>
        <dbReference type="Pfam" id="PF02492"/>
    </source>
</evidence>
<dbReference type="Proteomes" id="UP000292372">
    <property type="component" value="Unassembled WGS sequence"/>
</dbReference>
<dbReference type="Gene3D" id="3.40.50.300">
    <property type="entry name" value="P-loop containing nucleotide triphosphate hydrolases"/>
    <property type="match status" value="1"/>
</dbReference>
<protein>
    <submittedName>
        <fullName evidence="2">Cobalamin biosynthesis protein CobW</fullName>
    </submittedName>
</protein>
<accession>A0A4Q9FPB5</accession>
<dbReference type="InterPro" id="IPR003495">
    <property type="entry name" value="CobW/HypB/UreG_nucleotide-bd"/>
</dbReference>